<dbReference type="PANTHER" id="PTHR12631:SF10">
    <property type="entry name" value="BETA-XYLOSIDASE-LIKE PROTEIN-RELATED"/>
    <property type="match status" value="1"/>
</dbReference>
<reference evidence="6" key="1">
    <citation type="submission" date="2022-08" db="EMBL/GenBank/DDBJ databases">
        <title>Whole genome sequencing of non-tuberculosis mycobacteria type-strains.</title>
        <authorList>
            <person name="Igarashi Y."/>
            <person name="Osugi A."/>
            <person name="Mitarai S."/>
        </authorList>
    </citation>
    <scope>NUCLEOTIDE SEQUENCE</scope>
    <source>
        <strain evidence="6">JCM 16369</strain>
    </source>
</reference>
<name>A0ABY3TLH1_9MYCO</name>
<dbReference type="InterPro" id="IPR001547">
    <property type="entry name" value="Glyco_hydro_5"/>
</dbReference>
<dbReference type="PANTHER" id="PTHR12631">
    <property type="entry name" value="ALPHA-L-IDURONIDASE"/>
    <property type="match status" value="1"/>
</dbReference>
<feature type="signal peptide" evidence="4">
    <location>
        <begin position="1"/>
        <end position="29"/>
    </location>
</feature>
<feature type="domain" description="Glycoside hydrolase family 5" evidence="5">
    <location>
        <begin position="44"/>
        <end position="307"/>
    </location>
</feature>
<evidence type="ECO:0000313" key="6">
    <source>
        <dbReference type="EMBL" id="ULN42211.1"/>
    </source>
</evidence>
<keyword evidence="2 3" id="KW-0326">Glycosidase</keyword>
<dbReference type="SUPFAM" id="SSF51445">
    <property type="entry name" value="(Trans)glycosidases"/>
    <property type="match status" value="1"/>
</dbReference>
<sequence length="353" mass="38674">MMRFTSLARGLSVALAALLAVSCQSTSPAGRVEIGMTVHLRGADAVNVRRQFDLMADMGVRWVRMDIDWSAVESEKSQLVWDGPDTVVDEATAHGMNVLAVISYSPRWANSSTTIPWAPTSRARPGDPQSFGNFARVAAQRYTSRGVRAWEIWNEPNVRTFWRPNADAKQYAELFRAAADAIRSIDPAATLLIGGLAPLPDEEGAGVKPTDYLEDLYDYGAAQLADAVAVHPYTFPELPLNSRGQPVGPFNELPDLHALMDRHGDGRKTIWITEFGAPTGTGPTAVSEHDQALTFLQARRQMGRWGWAGPLIYYELVDGGTDPTDVEKNFGVLRENLQPKPAAVALMEPASLW</sequence>
<gene>
    <name evidence="6" type="ORF">MI149_03515</name>
</gene>
<accession>A0ABY3TLH1</accession>
<comment type="similarity">
    <text evidence="3">Belongs to the glycosyl hydrolase 5 (cellulase A) family.</text>
</comment>
<evidence type="ECO:0000259" key="5">
    <source>
        <dbReference type="Pfam" id="PF00150"/>
    </source>
</evidence>
<evidence type="ECO:0000256" key="4">
    <source>
        <dbReference type="SAM" id="SignalP"/>
    </source>
</evidence>
<evidence type="ECO:0000256" key="3">
    <source>
        <dbReference type="RuleBase" id="RU361153"/>
    </source>
</evidence>
<dbReference type="Proteomes" id="UP001055337">
    <property type="component" value="Chromosome"/>
</dbReference>
<protein>
    <submittedName>
        <fullName evidence="6">Cellulase family glycosylhydrolase</fullName>
    </submittedName>
</protein>
<dbReference type="InterPro" id="IPR051923">
    <property type="entry name" value="Glycosyl_Hydrolase_39"/>
</dbReference>
<dbReference type="RefSeq" id="WP_240178667.1">
    <property type="nucleotide sequence ID" value="NZ_CP092362.2"/>
</dbReference>
<keyword evidence="1 3" id="KW-0378">Hydrolase</keyword>
<organism evidence="6 7">
    <name type="scientific">Mycolicibacterium crocinum</name>
    <dbReference type="NCBI Taxonomy" id="388459"/>
    <lineage>
        <taxon>Bacteria</taxon>
        <taxon>Bacillati</taxon>
        <taxon>Actinomycetota</taxon>
        <taxon>Actinomycetes</taxon>
        <taxon>Mycobacteriales</taxon>
        <taxon>Mycobacteriaceae</taxon>
        <taxon>Mycolicibacterium</taxon>
    </lineage>
</organism>
<dbReference type="InterPro" id="IPR017853">
    <property type="entry name" value="GH"/>
</dbReference>
<keyword evidence="4" id="KW-0732">Signal</keyword>
<evidence type="ECO:0000256" key="1">
    <source>
        <dbReference type="ARBA" id="ARBA00022801"/>
    </source>
</evidence>
<dbReference type="PROSITE" id="PS51257">
    <property type="entry name" value="PROKAR_LIPOPROTEIN"/>
    <property type="match status" value="1"/>
</dbReference>
<feature type="chain" id="PRO_5045660813" evidence="4">
    <location>
        <begin position="30"/>
        <end position="353"/>
    </location>
</feature>
<proteinExistence type="inferred from homology"/>
<evidence type="ECO:0000313" key="7">
    <source>
        <dbReference type="Proteomes" id="UP001055337"/>
    </source>
</evidence>
<dbReference type="EMBL" id="CP092362">
    <property type="protein sequence ID" value="ULN42211.1"/>
    <property type="molecule type" value="Genomic_DNA"/>
</dbReference>
<evidence type="ECO:0000256" key="2">
    <source>
        <dbReference type="ARBA" id="ARBA00023295"/>
    </source>
</evidence>
<dbReference type="Pfam" id="PF00150">
    <property type="entry name" value="Cellulase"/>
    <property type="match status" value="1"/>
</dbReference>
<keyword evidence="7" id="KW-1185">Reference proteome</keyword>
<dbReference type="Gene3D" id="3.20.20.80">
    <property type="entry name" value="Glycosidases"/>
    <property type="match status" value="1"/>
</dbReference>